<dbReference type="EMBL" id="RCZD01000005">
    <property type="protein sequence ID" value="TPG61921.1"/>
    <property type="molecule type" value="Genomic_DNA"/>
</dbReference>
<organism evidence="3 4">
    <name type="scientific">Ewingella americana</name>
    <dbReference type="NCBI Taxonomy" id="41202"/>
    <lineage>
        <taxon>Bacteria</taxon>
        <taxon>Pseudomonadati</taxon>
        <taxon>Pseudomonadota</taxon>
        <taxon>Gammaproteobacteria</taxon>
        <taxon>Enterobacterales</taxon>
        <taxon>Yersiniaceae</taxon>
        <taxon>Ewingella</taxon>
    </lineage>
</organism>
<keyword evidence="2" id="KW-0732">Signal</keyword>
<feature type="compositionally biased region" description="Basic and acidic residues" evidence="1">
    <location>
        <begin position="74"/>
        <end position="95"/>
    </location>
</feature>
<feature type="compositionally biased region" description="Basic and acidic residues" evidence="1">
    <location>
        <begin position="110"/>
        <end position="125"/>
    </location>
</feature>
<accession>A0A502GJD5</accession>
<protein>
    <submittedName>
        <fullName evidence="3">DUF1090 domain-containing protein</fullName>
    </submittedName>
</protein>
<gene>
    <name evidence="3" type="ORF">EAH77_10710</name>
</gene>
<feature type="region of interest" description="Disordered" evidence="1">
    <location>
        <begin position="69"/>
        <end position="125"/>
    </location>
</feature>
<name>A0A502GJD5_9GAMM</name>
<sequence length="125" mass="13848">MTLRLSTLIALPVLILSSAALAAPQPESCVTKQQEIQTQLDYAHQHNNKSQINGLQKALSESKAHCTDAGLKAENARHVTEKQQKVKEREHELKEAQATGDNKKIANKQKKLDEAQSELREAQGK</sequence>
<keyword evidence="4" id="KW-1185">Reference proteome</keyword>
<feature type="signal peptide" evidence="2">
    <location>
        <begin position="1"/>
        <end position="22"/>
    </location>
</feature>
<evidence type="ECO:0000256" key="1">
    <source>
        <dbReference type="SAM" id="MobiDB-lite"/>
    </source>
</evidence>
<dbReference type="Proteomes" id="UP000317663">
    <property type="component" value="Unassembled WGS sequence"/>
</dbReference>
<dbReference type="OrthoDB" id="8689941at2"/>
<dbReference type="Pfam" id="PF06476">
    <property type="entry name" value="DUF1090"/>
    <property type="match status" value="1"/>
</dbReference>
<evidence type="ECO:0000256" key="2">
    <source>
        <dbReference type="SAM" id="SignalP"/>
    </source>
</evidence>
<dbReference type="AlphaFoldDB" id="A0A502GJD5"/>
<proteinExistence type="predicted"/>
<evidence type="ECO:0000313" key="3">
    <source>
        <dbReference type="EMBL" id="TPG61921.1"/>
    </source>
</evidence>
<dbReference type="InterPro" id="IPR009468">
    <property type="entry name" value="DUF1090"/>
</dbReference>
<evidence type="ECO:0000313" key="4">
    <source>
        <dbReference type="Proteomes" id="UP000317663"/>
    </source>
</evidence>
<feature type="chain" id="PRO_5021187266" evidence="2">
    <location>
        <begin position="23"/>
        <end position="125"/>
    </location>
</feature>
<reference evidence="3 4" key="1">
    <citation type="journal article" date="2019" name="Environ. Microbiol.">
        <title>Species interactions and distinct microbial communities in high Arctic permafrost affected cryosols are associated with the CH4 and CO2 gas fluxes.</title>
        <authorList>
            <person name="Altshuler I."/>
            <person name="Hamel J."/>
            <person name="Turney S."/>
            <person name="Magnuson E."/>
            <person name="Levesque R."/>
            <person name="Greer C."/>
            <person name="Whyte L.G."/>
        </authorList>
    </citation>
    <scope>NUCLEOTIDE SEQUENCE [LARGE SCALE GENOMIC DNA]</scope>
    <source>
        <strain evidence="3 4">E4</strain>
    </source>
</reference>
<comment type="caution">
    <text evidence="3">The sequence shown here is derived from an EMBL/GenBank/DDBJ whole genome shotgun (WGS) entry which is preliminary data.</text>
</comment>